<dbReference type="InterPro" id="IPR000300">
    <property type="entry name" value="IPPc"/>
</dbReference>
<evidence type="ECO:0000313" key="2">
    <source>
        <dbReference type="EMBL" id="TNY19857.1"/>
    </source>
</evidence>
<dbReference type="GO" id="GO:0004439">
    <property type="term" value="F:phosphatidylinositol-4,5-bisphosphate 5-phosphatase activity"/>
    <property type="evidence" value="ECO:0007669"/>
    <property type="project" value="TreeGrafter"/>
</dbReference>
<dbReference type="Proteomes" id="UP000311382">
    <property type="component" value="Unassembled WGS sequence"/>
</dbReference>
<dbReference type="AlphaFoldDB" id="A0A5C5FSI4"/>
<organism evidence="2 3">
    <name type="scientific">Rhodotorula diobovata</name>
    <dbReference type="NCBI Taxonomy" id="5288"/>
    <lineage>
        <taxon>Eukaryota</taxon>
        <taxon>Fungi</taxon>
        <taxon>Dikarya</taxon>
        <taxon>Basidiomycota</taxon>
        <taxon>Pucciniomycotina</taxon>
        <taxon>Microbotryomycetes</taxon>
        <taxon>Sporidiobolales</taxon>
        <taxon>Sporidiobolaceae</taxon>
        <taxon>Rhodotorula</taxon>
    </lineage>
</organism>
<evidence type="ECO:0000313" key="3">
    <source>
        <dbReference type="Proteomes" id="UP000311382"/>
    </source>
</evidence>
<dbReference type="InterPro" id="IPR036691">
    <property type="entry name" value="Endo/exonu/phosph_ase_sf"/>
</dbReference>
<gene>
    <name evidence="2" type="ORF">DMC30DRAFT_284100</name>
</gene>
<dbReference type="PANTHER" id="PTHR11200:SF286">
    <property type="entry name" value="5-PHOSPHATASE, PUTATIVE (AFU_ORTHOLOGUE AFUA_5G07600)-RELATED"/>
    <property type="match status" value="1"/>
</dbReference>
<proteinExistence type="predicted"/>
<dbReference type="GO" id="GO:0046856">
    <property type="term" value="P:phosphatidylinositol dephosphorylation"/>
    <property type="evidence" value="ECO:0007669"/>
    <property type="project" value="InterPro"/>
</dbReference>
<dbReference type="PANTHER" id="PTHR11200">
    <property type="entry name" value="INOSITOL 5-PHOSPHATASE"/>
    <property type="match status" value="1"/>
</dbReference>
<dbReference type="InterPro" id="IPR046985">
    <property type="entry name" value="IP5"/>
</dbReference>
<dbReference type="SUPFAM" id="SSF56219">
    <property type="entry name" value="DNase I-like"/>
    <property type="match status" value="1"/>
</dbReference>
<dbReference type="SMART" id="SM00128">
    <property type="entry name" value="IPPc"/>
    <property type="match status" value="1"/>
</dbReference>
<comment type="caution">
    <text evidence="2">The sequence shown here is derived from an EMBL/GenBank/DDBJ whole genome shotgun (WGS) entry which is preliminary data.</text>
</comment>
<sequence>MSARKVVCATYNGKLARGCVHALTTGEPSEDLTGWLSSTRDPGAGPDDEAPDFVAVGFQEMIPLHLALAGFTKTALDLHDDELLAAIERRFSPSSAGKGKSAATQGQGYRLVARKAIGGIALLVYARRGGVAERVERVAVSTVGCGILGLMGNKGAVGVRVTLAEEKGSSEWTFVSAHLAAHQGECEARNADWKEICQRLVFEDEEGGQRGLFETGHLFFFGDLNYRISLTSPKKLPLHLLTHSIQSLSPSNPSTFSSLLSHDQLRQEQLAGRTLHHLREGDITFPPTYKFKPGTRSEYKDFKKRVPGWCDRVLFASAAGEGAKVESYRSVMDFTRSDHKPVAATISIPSTAVTSRLPHEPPYALDLGSYRLKRTLGLVLDRLVGLLWCLVMLAGLNRDLRLGFVNLAVASATAYYRRYVMA</sequence>
<feature type="domain" description="Inositol polyphosphate-related phosphatase" evidence="1">
    <location>
        <begin position="16"/>
        <end position="354"/>
    </location>
</feature>
<evidence type="ECO:0000259" key="1">
    <source>
        <dbReference type="SMART" id="SM00128"/>
    </source>
</evidence>
<dbReference type="Pfam" id="PF22669">
    <property type="entry name" value="Exo_endo_phos2"/>
    <property type="match status" value="1"/>
</dbReference>
<keyword evidence="3" id="KW-1185">Reference proteome</keyword>
<accession>A0A5C5FSI4</accession>
<protein>
    <submittedName>
        <fullName evidence="2">Skeletal muscle/kidney enriched inositol 5-phosphatase</fullName>
    </submittedName>
</protein>
<dbReference type="EMBL" id="SOZI01000082">
    <property type="protein sequence ID" value="TNY19857.1"/>
    <property type="molecule type" value="Genomic_DNA"/>
</dbReference>
<dbReference type="Gene3D" id="3.60.10.10">
    <property type="entry name" value="Endonuclease/exonuclease/phosphatase"/>
    <property type="match status" value="1"/>
</dbReference>
<dbReference type="OrthoDB" id="62798at2759"/>
<name>A0A5C5FSI4_9BASI</name>
<dbReference type="STRING" id="5288.A0A5C5FSI4"/>
<reference evidence="2 3" key="1">
    <citation type="submission" date="2019-03" db="EMBL/GenBank/DDBJ databases">
        <title>Rhodosporidium diobovatum UCD-FST 08-225 genome sequencing, assembly, and annotation.</title>
        <authorList>
            <person name="Fakankun I.U."/>
            <person name="Fristensky B."/>
            <person name="Levin D.B."/>
        </authorList>
    </citation>
    <scope>NUCLEOTIDE SEQUENCE [LARGE SCALE GENOMIC DNA]</scope>
    <source>
        <strain evidence="2 3">UCD-FST 08-225</strain>
    </source>
</reference>